<organism evidence="2 3">
    <name type="scientific">Halobacteriovorax marinus (strain ATCC BAA-682 / DSM 15412 / SJ)</name>
    <name type="common">Bacteriovorax marinus</name>
    <dbReference type="NCBI Taxonomy" id="862908"/>
    <lineage>
        <taxon>Bacteria</taxon>
        <taxon>Pseudomonadati</taxon>
        <taxon>Bdellovibrionota</taxon>
        <taxon>Bacteriovoracia</taxon>
        <taxon>Bacteriovoracales</taxon>
        <taxon>Halobacteriovoraceae</taxon>
        <taxon>Halobacteriovorax</taxon>
    </lineage>
</organism>
<evidence type="ECO:0000313" key="3">
    <source>
        <dbReference type="Proteomes" id="UP000008963"/>
    </source>
</evidence>
<gene>
    <name evidence="2" type="ordered locus">BMS_2571</name>
</gene>
<dbReference type="Gene3D" id="2.40.10.220">
    <property type="entry name" value="predicted glycosyltransferase like domains"/>
    <property type="match status" value="1"/>
</dbReference>
<dbReference type="GO" id="GO:0035438">
    <property type="term" value="F:cyclic-di-GMP binding"/>
    <property type="evidence" value="ECO:0007669"/>
    <property type="project" value="InterPro"/>
</dbReference>
<keyword evidence="3" id="KW-1185">Reference proteome</keyword>
<dbReference type="InterPro" id="IPR009875">
    <property type="entry name" value="PilZ_domain"/>
</dbReference>
<dbReference type="Pfam" id="PF07238">
    <property type="entry name" value="PilZ"/>
    <property type="match status" value="1"/>
</dbReference>
<proteinExistence type="predicted"/>
<dbReference type="Proteomes" id="UP000008963">
    <property type="component" value="Chromosome"/>
</dbReference>
<dbReference type="KEGG" id="bmx:BMS_2571"/>
<accession>E1X615</accession>
<dbReference type="PATRIC" id="fig|862908.3.peg.2455"/>
<protein>
    <recommendedName>
        <fullName evidence="1">PilZ domain-containing protein</fullName>
    </recommendedName>
</protein>
<dbReference type="OrthoDB" id="5294983at2"/>
<reference evidence="3" key="1">
    <citation type="journal article" date="2013" name="ISME J.">
        <title>A small predatory core genome in the divergent marine Bacteriovorax marinus SJ and the terrestrial Bdellovibrio bacteriovorus.</title>
        <authorList>
            <person name="Crossman L.C."/>
            <person name="Chen H."/>
            <person name="Cerdeno-Tarraga A.M."/>
            <person name="Brooks K."/>
            <person name="Quail M.A."/>
            <person name="Pineiro S.A."/>
            <person name="Hobley L."/>
            <person name="Sockett R.E."/>
            <person name="Bentley S.D."/>
            <person name="Parkhill J."/>
            <person name="Williams H.N."/>
            <person name="Stine O.C."/>
        </authorList>
    </citation>
    <scope>NUCLEOTIDE SEQUENCE [LARGE SCALE GENOMIC DNA]</scope>
    <source>
        <strain evidence="3">ATCC BAA-682 / DSM 15412 / SJ</strain>
    </source>
</reference>
<dbReference type="HOGENOM" id="CLU_1228514_0_0_7"/>
<dbReference type="EMBL" id="FQ312005">
    <property type="protein sequence ID" value="CBW27359.1"/>
    <property type="molecule type" value="Genomic_DNA"/>
</dbReference>
<name>E1X615_HALMS</name>
<evidence type="ECO:0000259" key="1">
    <source>
        <dbReference type="Pfam" id="PF07238"/>
    </source>
</evidence>
<dbReference type="AlphaFoldDB" id="E1X615"/>
<dbReference type="STRING" id="862908.BMS_2571"/>
<sequence length="225" mass="25857">MIQDGESIHDEFEIHSFFRVLNQSKAKIWLWQRKDEKRVVQYAVVRKVDLIKQVVHIAPCSSKGFKFTSIDEFFFFNAQKSLAFKFSARDLTKDMIIFPIPNRILKVSNDFLKNIELVEKENEDKFKHLRNAPRVQPQGQQQVTIKRLLLSGEYAHQESFPLYDMSSGGMGIKVIDPSEFDIGDLIQVVAINAKEAPKKMSGEVVSIRQAEDDSSVFKVGIKFSN</sequence>
<feature type="domain" description="PilZ" evidence="1">
    <location>
        <begin position="130"/>
        <end position="224"/>
    </location>
</feature>
<dbReference type="RefSeq" id="WP_014245135.1">
    <property type="nucleotide sequence ID" value="NC_016620.1"/>
</dbReference>
<evidence type="ECO:0000313" key="2">
    <source>
        <dbReference type="EMBL" id="CBW27359.1"/>
    </source>
</evidence>